<dbReference type="Pfam" id="PF14435">
    <property type="entry name" value="SUKH-4"/>
    <property type="match status" value="1"/>
</dbReference>
<reference evidence="2" key="1">
    <citation type="journal article" date="2020" name="Syst. Appl. Microbiol.">
        <title>Streptomyces alkaliterrae sp. nov., isolated from an alkaline soil, and emended descriptions of Streptomyces alkaliphilus, Streptomyces calidiresistens and Streptomyces durbertensis.</title>
        <authorList>
            <person name="Swiecimska M."/>
            <person name="Golinska P."/>
            <person name="Nouioui I."/>
            <person name="Wypij M."/>
            <person name="Rai M."/>
            <person name="Sangal V."/>
            <person name="Goodfellow M."/>
        </authorList>
    </citation>
    <scope>NUCLEOTIDE SEQUENCE [LARGE SCALE GENOMIC DNA]</scope>
    <source>
        <strain evidence="2">DSM 104538</strain>
    </source>
</reference>
<keyword evidence="2" id="KW-1185">Reference proteome</keyword>
<evidence type="ECO:0000313" key="2">
    <source>
        <dbReference type="Proteomes" id="UP000766698"/>
    </source>
</evidence>
<sequence>MSRPPALDATEVHRFLVETFGEPDVLRHQAAALEGRHLPESATTGLLTAGLPTEIPYFFHADRDERPPAGGLFTDAATWLRALGVEPAAVPAALADEILVGSDGSSALTVRRSDGHVRSVSPRGELTTRHVNSSVTALSRSLALLVRTRQRLAGNDPFSAGREIAAFQEQLAATDPTALDHPDNWWSLVVEQMWHGLF</sequence>
<dbReference type="Proteomes" id="UP000766698">
    <property type="component" value="Unassembled WGS sequence"/>
</dbReference>
<dbReference type="InterPro" id="IPR025851">
    <property type="entry name" value="SUKH-4"/>
</dbReference>
<evidence type="ECO:0000313" key="1">
    <source>
        <dbReference type="EMBL" id="MBB1246961.1"/>
    </source>
</evidence>
<protein>
    <submittedName>
        <fullName evidence="1">SUKH-4 family immunity protein</fullName>
    </submittedName>
</protein>
<dbReference type="EMBL" id="WMLF01000690">
    <property type="protein sequence ID" value="MBB1246961.1"/>
    <property type="molecule type" value="Genomic_DNA"/>
</dbReference>
<comment type="caution">
    <text evidence="1">The sequence shown here is derived from an EMBL/GenBank/DDBJ whole genome shotgun (WGS) entry which is preliminary data.</text>
</comment>
<proteinExistence type="predicted"/>
<organism evidence="1 2">
    <name type="scientific">Streptomyces durbertensis</name>
    <dbReference type="NCBI Taxonomy" id="2448886"/>
    <lineage>
        <taxon>Bacteria</taxon>
        <taxon>Bacillati</taxon>
        <taxon>Actinomycetota</taxon>
        <taxon>Actinomycetes</taxon>
        <taxon>Kitasatosporales</taxon>
        <taxon>Streptomycetaceae</taxon>
        <taxon>Streptomyces</taxon>
    </lineage>
</organism>
<name>A0ABR6ENN6_9ACTN</name>
<accession>A0ABR6ENN6</accession>
<gene>
    <name evidence="1" type="ORF">GL263_25945</name>
</gene>